<dbReference type="Gene3D" id="3.40.50.200">
    <property type="entry name" value="Peptidase S8/S53 domain"/>
    <property type="match status" value="1"/>
</dbReference>
<feature type="active site" description="Charge relay system" evidence="7">
    <location>
        <position position="64"/>
    </location>
</feature>
<dbReference type="PANTHER" id="PTHR43806:SF11">
    <property type="entry name" value="CEREVISIN-RELATED"/>
    <property type="match status" value="1"/>
</dbReference>
<keyword evidence="3 7" id="KW-0378">Hydrolase</keyword>
<comment type="similarity">
    <text evidence="1 7">Belongs to the peptidase S8 family.</text>
</comment>
<protein>
    <recommendedName>
        <fullName evidence="6">subtilisin</fullName>
        <ecNumber evidence="6">3.4.21.62</ecNumber>
    </recommendedName>
</protein>
<dbReference type="EMBL" id="JAAPAO010000044">
    <property type="protein sequence ID" value="KAF4675670.1"/>
    <property type="molecule type" value="Genomic_DNA"/>
</dbReference>
<dbReference type="AlphaFoldDB" id="A0A7J6MWS2"/>
<keyword evidence="2 7" id="KW-0645">Protease</keyword>
<feature type="active site" description="Charge relay system" evidence="7">
    <location>
        <position position="260"/>
    </location>
</feature>
<organism evidence="9 10">
    <name type="scientific">Perkinsus chesapeaki</name>
    <name type="common">Clam parasite</name>
    <name type="synonym">Perkinsus andrewsi</name>
    <dbReference type="NCBI Taxonomy" id="330153"/>
    <lineage>
        <taxon>Eukaryota</taxon>
        <taxon>Sar</taxon>
        <taxon>Alveolata</taxon>
        <taxon>Perkinsozoa</taxon>
        <taxon>Perkinsea</taxon>
        <taxon>Perkinsida</taxon>
        <taxon>Perkinsidae</taxon>
        <taxon>Perkinsus</taxon>
    </lineage>
</organism>
<sequence length="320" mass="34262">MSNSSGTRRSTTESLSYTVGAPPVNDPRYWLQRPYMEATHVPAAWKRLLSTRVKRHRVTVGIVDSGVQPDHPDLVANLVEGYNVVKKNSDTDDTTGHGTAMAGIIGATINNSIGIAGVMDLVNIMPISVDWGFTERHEYLAADYAIRNKEAKDFKILLMAFSGEEERPLFFKKLKEANNAGILMIVTAGNTGKNTTIEKRFPCALTEQLNGMICVAATEQVEMRLVAESSFANYVDIAAPGFNISTTYLGGQYAAVNGTSSAAAFIAGVAAMLFSLAPDLSSSDAKKILKQTAKKGLKVATGQGPALPFGRVDADAVLPS</sequence>
<dbReference type="InterPro" id="IPR023827">
    <property type="entry name" value="Peptidase_S8_Asp-AS"/>
</dbReference>
<name>A0A7J6MWS2_PERCH</name>
<evidence type="ECO:0000256" key="1">
    <source>
        <dbReference type="ARBA" id="ARBA00011073"/>
    </source>
</evidence>
<comment type="catalytic activity">
    <reaction evidence="5">
        <text>Hydrolysis of proteins with broad specificity for peptide bonds, and a preference for a large uncharged residue in P1. Hydrolyzes peptide amides.</text>
        <dbReference type="EC" id="3.4.21.62"/>
    </reaction>
</comment>
<reference evidence="9 10" key="1">
    <citation type="submission" date="2020-04" db="EMBL/GenBank/DDBJ databases">
        <title>Perkinsus chesapeaki whole genome sequence.</title>
        <authorList>
            <person name="Bogema D.R."/>
        </authorList>
    </citation>
    <scope>NUCLEOTIDE SEQUENCE [LARGE SCALE GENOMIC DNA]</scope>
    <source>
        <strain evidence="9">ATCC PRA-425</strain>
    </source>
</reference>
<keyword evidence="10" id="KW-1185">Reference proteome</keyword>
<feature type="active site" description="Charge relay system" evidence="7">
    <location>
        <position position="97"/>
    </location>
</feature>
<dbReference type="InterPro" id="IPR050131">
    <property type="entry name" value="Peptidase_S8_subtilisin-like"/>
</dbReference>
<comment type="caution">
    <text evidence="9">The sequence shown here is derived from an EMBL/GenBank/DDBJ whole genome shotgun (WGS) entry which is preliminary data.</text>
</comment>
<evidence type="ECO:0000256" key="6">
    <source>
        <dbReference type="ARBA" id="ARBA00023619"/>
    </source>
</evidence>
<dbReference type="Pfam" id="PF00082">
    <property type="entry name" value="Peptidase_S8"/>
    <property type="match status" value="1"/>
</dbReference>
<dbReference type="Proteomes" id="UP000591131">
    <property type="component" value="Unassembled WGS sequence"/>
</dbReference>
<dbReference type="InterPro" id="IPR015500">
    <property type="entry name" value="Peptidase_S8_subtilisin-rel"/>
</dbReference>
<dbReference type="PROSITE" id="PS00136">
    <property type="entry name" value="SUBTILASE_ASP"/>
    <property type="match status" value="1"/>
</dbReference>
<evidence type="ECO:0000313" key="9">
    <source>
        <dbReference type="EMBL" id="KAF4675670.1"/>
    </source>
</evidence>
<accession>A0A7J6MWS2</accession>
<dbReference type="InterPro" id="IPR036852">
    <property type="entry name" value="Peptidase_S8/S53_dom_sf"/>
</dbReference>
<gene>
    <name evidence="9" type="ORF">FOL47_007442</name>
</gene>
<feature type="domain" description="Peptidase S8/S53" evidence="8">
    <location>
        <begin position="57"/>
        <end position="299"/>
    </location>
</feature>
<evidence type="ECO:0000256" key="2">
    <source>
        <dbReference type="ARBA" id="ARBA00022670"/>
    </source>
</evidence>
<evidence type="ECO:0000256" key="4">
    <source>
        <dbReference type="ARBA" id="ARBA00022825"/>
    </source>
</evidence>
<dbReference type="InterPro" id="IPR000209">
    <property type="entry name" value="Peptidase_S8/S53_dom"/>
</dbReference>
<evidence type="ECO:0000256" key="3">
    <source>
        <dbReference type="ARBA" id="ARBA00022801"/>
    </source>
</evidence>
<evidence type="ECO:0000256" key="7">
    <source>
        <dbReference type="PROSITE-ProRule" id="PRU01240"/>
    </source>
</evidence>
<dbReference type="PANTHER" id="PTHR43806">
    <property type="entry name" value="PEPTIDASE S8"/>
    <property type="match status" value="1"/>
</dbReference>
<evidence type="ECO:0000256" key="5">
    <source>
        <dbReference type="ARBA" id="ARBA00023529"/>
    </source>
</evidence>
<evidence type="ECO:0000313" key="10">
    <source>
        <dbReference type="Proteomes" id="UP000591131"/>
    </source>
</evidence>
<dbReference type="PRINTS" id="PR00723">
    <property type="entry name" value="SUBTILISIN"/>
</dbReference>
<dbReference type="PROSITE" id="PS51892">
    <property type="entry name" value="SUBTILASE"/>
    <property type="match status" value="1"/>
</dbReference>
<dbReference type="EC" id="3.4.21.62" evidence="6"/>
<dbReference type="OrthoDB" id="531541at2759"/>
<dbReference type="SUPFAM" id="SSF52743">
    <property type="entry name" value="Subtilisin-like"/>
    <property type="match status" value="1"/>
</dbReference>
<keyword evidence="4 7" id="KW-0720">Serine protease</keyword>
<proteinExistence type="inferred from homology"/>
<dbReference type="GO" id="GO:0004252">
    <property type="term" value="F:serine-type endopeptidase activity"/>
    <property type="evidence" value="ECO:0007669"/>
    <property type="project" value="UniProtKB-UniRule"/>
</dbReference>
<evidence type="ECO:0000259" key="8">
    <source>
        <dbReference type="Pfam" id="PF00082"/>
    </source>
</evidence>
<dbReference type="GO" id="GO:0006508">
    <property type="term" value="P:proteolysis"/>
    <property type="evidence" value="ECO:0007669"/>
    <property type="project" value="UniProtKB-KW"/>
</dbReference>